<protein>
    <submittedName>
        <fullName evidence="1">Uncharacterized protein</fullName>
    </submittedName>
</protein>
<accession>A0ABP8JQ42</accession>
<sequence length="60" mass="6964">MAELKKYTNFDALKLDEQSGSADDRSKDAPFSEFEAFIKELQKEHSRKKQTKTDKGRQPD</sequence>
<evidence type="ECO:0000313" key="2">
    <source>
        <dbReference type="Proteomes" id="UP001500936"/>
    </source>
</evidence>
<organism evidence="1 2">
    <name type="scientific">Nibrella viscosa</name>
    <dbReference type="NCBI Taxonomy" id="1084524"/>
    <lineage>
        <taxon>Bacteria</taxon>
        <taxon>Pseudomonadati</taxon>
        <taxon>Bacteroidota</taxon>
        <taxon>Cytophagia</taxon>
        <taxon>Cytophagales</taxon>
        <taxon>Spirosomataceae</taxon>
        <taxon>Nibrella</taxon>
    </lineage>
</organism>
<dbReference type="RefSeq" id="WP_345262647.1">
    <property type="nucleotide sequence ID" value="NZ_BAABHB010000001.1"/>
</dbReference>
<keyword evidence="2" id="KW-1185">Reference proteome</keyword>
<dbReference type="Proteomes" id="UP001500936">
    <property type="component" value="Unassembled WGS sequence"/>
</dbReference>
<evidence type="ECO:0000313" key="1">
    <source>
        <dbReference type="EMBL" id="GAA4394370.1"/>
    </source>
</evidence>
<gene>
    <name evidence="1" type="ORF">GCM10023187_00070</name>
</gene>
<reference evidence="2" key="1">
    <citation type="journal article" date="2019" name="Int. J. Syst. Evol. Microbiol.">
        <title>The Global Catalogue of Microorganisms (GCM) 10K type strain sequencing project: providing services to taxonomists for standard genome sequencing and annotation.</title>
        <authorList>
            <consortium name="The Broad Institute Genomics Platform"/>
            <consortium name="The Broad Institute Genome Sequencing Center for Infectious Disease"/>
            <person name="Wu L."/>
            <person name="Ma J."/>
        </authorList>
    </citation>
    <scope>NUCLEOTIDE SEQUENCE [LARGE SCALE GENOMIC DNA]</scope>
    <source>
        <strain evidence="2">JCM 17925</strain>
    </source>
</reference>
<proteinExistence type="predicted"/>
<dbReference type="EMBL" id="BAABHB010000001">
    <property type="protein sequence ID" value="GAA4394370.1"/>
    <property type="molecule type" value="Genomic_DNA"/>
</dbReference>
<comment type="caution">
    <text evidence="1">The sequence shown here is derived from an EMBL/GenBank/DDBJ whole genome shotgun (WGS) entry which is preliminary data.</text>
</comment>
<name>A0ABP8JQ42_9BACT</name>